<name>A0A811PCG6_9POAL</name>
<reference evidence="2" key="1">
    <citation type="submission" date="2020-10" db="EMBL/GenBank/DDBJ databases">
        <authorList>
            <person name="Han B."/>
            <person name="Lu T."/>
            <person name="Zhao Q."/>
            <person name="Huang X."/>
            <person name="Zhao Y."/>
        </authorList>
    </citation>
    <scope>NUCLEOTIDE SEQUENCE</scope>
</reference>
<feature type="region of interest" description="Disordered" evidence="1">
    <location>
        <begin position="27"/>
        <end position="46"/>
    </location>
</feature>
<evidence type="ECO:0000313" key="2">
    <source>
        <dbReference type="EMBL" id="CAD6238287.1"/>
    </source>
</evidence>
<sequence>MRRGAADHTITNLSLATSILPNWNSNAASSSSSTMHVTSPERAATIRPTSTSASVVVKPATWHPKVDHCTLLSHSWPITRVGQTSAKNMRHGEGQIQEEEQRSSEAMEAFSFIIRQLCDGEHFRCTPSVWLNASVNCSEPTMGSSSDLAPHLDFNLGLEFQDEVRRSYKSPVHHPYPTPNGSFFLLVTFRRFLFRLTEDTVALALQSCLGGKALDFHVQFLSNNHFRFSVFSKDVGFFVYKLCRVITNMFDIYFHLWNNGTPHWEREKHAWEIEQEKEWTKRGEVLDICPEDVLGNNATNDGSSSPSDASSTQMEDHARFVASQTRCANMLMLHKNGLPSDTELRQRAADMLYNSNAVPPRFTLRGIFVDGASSSRSQQQMHRPITIDTSRFAHPVENEDATRLGGQNRRVNHPPPEASGVAVVVWRPAPAVELLRAFPYFMECRCIALALAASKIGPPLTIDAMGIVHEEVDLQIWVQNSIPASPVMLEDELPESSAPVIPDLTPTGTLFLCASGPSNLEIQIEGIRPGPESSMGRADGNQAPQKRKDMLLPNLVSISDPRTPLTQTFVRRSTRLSSDKEGFRPVRIDKEPSKRSKNWVVEVDEVKGEIKPISTSFLRGWGIQCGVDPSGLDDDDLIYYRRLLHLFPMKMTKNSKEGKKRMESTGASMGQKIVFVSNQVHYPIVLSMCLCWNSLYFVLVSVKADHNAHVRYDSYLSCADDPSDISESCPHKFVINEYT</sequence>
<dbReference type="EMBL" id="CAJGYO010000006">
    <property type="protein sequence ID" value="CAD6238287.1"/>
    <property type="molecule type" value="Genomic_DNA"/>
</dbReference>
<dbReference type="PANTHER" id="PTHR33075:SF10">
    <property type="entry name" value="DUF4283 DOMAIN-CONTAINING PROTEIN"/>
    <property type="match status" value="1"/>
</dbReference>
<organism evidence="2 3">
    <name type="scientific">Miscanthus lutarioriparius</name>
    <dbReference type="NCBI Taxonomy" id="422564"/>
    <lineage>
        <taxon>Eukaryota</taxon>
        <taxon>Viridiplantae</taxon>
        <taxon>Streptophyta</taxon>
        <taxon>Embryophyta</taxon>
        <taxon>Tracheophyta</taxon>
        <taxon>Spermatophyta</taxon>
        <taxon>Magnoliopsida</taxon>
        <taxon>Liliopsida</taxon>
        <taxon>Poales</taxon>
        <taxon>Poaceae</taxon>
        <taxon>PACMAD clade</taxon>
        <taxon>Panicoideae</taxon>
        <taxon>Andropogonodae</taxon>
        <taxon>Andropogoneae</taxon>
        <taxon>Saccharinae</taxon>
        <taxon>Miscanthus</taxon>
    </lineage>
</organism>
<dbReference type="Proteomes" id="UP000604825">
    <property type="component" value="Unassembled WGS sequence"/>
</dbReference>
<dbReference type="PANTHER" id="PTHR33075">
    <property type="entry name" value="OS02G0499800 PROTEIN"/>
    <property type="match status" value="1"/>
</dbReference>
<dbReference type="AlphaFoldDB" id="A0A811PCG6"/>
<keyword evidence="3" id="KW-1185">Reference proteome</keyword>
<evidence type="ECO:0000313" key="3">
    <source>
        <dbReference type="Proteomes" id="UP000604825"/>
    </source>
</evidence>
<comment type="caution">
    <text evidence="2">The sequence shown here is derived from an EMBL/GenBank/DDBJ whole genome shotgun (WGS) entry which is preliminary data.</text>
</comment>
<accession>A0A811PCG6</accession>
<proteinExistence type="predicted"/>
<gene>
    <name evidence="2" type="ORF">NCGR_LOCUS25568</name>
</gene>
<protein>
    <submittedName>
        <fullName evidence="2">Uncharacterized protein</fullName>
    </submittedName>
</protein>
<feature type="region of interest" description="Disordered" evidence="1">
    <location>
        <begin position="295"/>
        <end position="316"/>
    </location>
</feature>
<evidence type="ECO:0000256" key="1">
    <source>
        <dbReference type="SAM" id="MobiDB-lite"/>
    </source>
</evidence>